<organism evidence="3 4">
    <name type="scientific">Paenibacillus oralis</name>
    <dbReference type="NCBI Taxonomy" id="2490856"/>
    <lineage>
        <taxon>Bacteria</taxon>
        <taxon>Bacillati</taxon>
        <taxon>Bacillota</taxon>
        <taxon>Bacilli</taxon>
        <taxon>Bacillales</taxon>
        <taxon>Paenibacillaceae</taxon>
        <taxon>Paenibacillus</taxon>
    </lineage>
</organism>
<keyword evidence="2" id="KW-0812">Transmembrane</keyword>
<evidence type="ECO:0000313" key="4">
    <source>
        <dbReference type="Proteomes" id="UP000267017"/>
    </source>
</evidence>
<feature type="compositionally biased region" description="Polar residues" evidence="1">
    <location>
        <begin position="17"/>
        <end position="29"/>
    </location>
</feature>
<protein>
    <submittedName>
        <fullName evidence="3">Uncharacterized protein</fullName>
    </submittedName>
</protein>
<keyword evidence="4" id="KW-1185">Reference proteome</keyword>
<sequence length="114" mass="12694">MNENPDTEVTPIEEPSASPQASETGNSELPESGTDKPSQEEPEQPQTGYKDQLQKIIDTLHQDDQHKTLVELPNGTSFVLVSKVTVGEALIASAVFLLLSFQVLKWLLNHVWRR</sequence>
<feature type="transmembrane region" description="Helical" evidence="2">
    <location>
        <begin position="89"/>
        <end position="108"/>
    </location>
</feature>
<accession>A0A3P3T7I4</accession>
<comment type="caution">
    <text evidence="3">The sequence shown here is derived from an EMBL/GenBank/DDBJ whole genome shotgun (WGS) entry which is preliminary data.</text>
</comment>
<dbReference type="Proteomes" id="UP000267017">
    <property type="component" value="Unassembled WGS sequence"/>
</dbReference>
<evidence type="ECO:0000313" key="3">
    <source>
        <dbReference type="EMBL" id="RRJ54000.1"/>
    </source>
</evidence>
<feature type="region of interest" description="Disordered" evidence="1">
    <location>
        <begin position="1"/>
        <end position="51"/>
    </location>
</feature>
<dbReference type="EMBL" id="RRCN01000003">
    <property type="protein sequence ID" value="RRJ54000.1"/>
    <property type="molecule type" value="Genomic_DNA"/>
</dbReference>
<dbReference type="AlphaFoldDB" id="A0A3P3T7I4"/>
<keyword evidence="2" id="KW-1133">Transmembrane helix</keyword>
<evidence type="ECO:0000256" key="1">
    <source>
        <dbReference type="SAM" id="MobiDB-lite"/>
    </source>
</evidence>
<gene>
    <name evidence="3" type="ORF">EHV15_36170</name>
</gene>
<dbReference type="RefSeq" id="WP_125011019.1">
    <property type="nucleotide sequence ID" value="NZ_RRCN01000003.1"/>
</dbReference>
<reference evidence="3 4" key="1">
    <citation type="submission" date="2018-11" db="EMBL/GenBank/DDBJ databases">
        <title>Genome sequencing of Paenibacillus sp. KCOM 3021 (= ChDC PVNT-B20).</title>
        <authorList>
            <person name="Kook J.-K."/>
            <person name="Park S.-N."/>
            <person name="Lim Y.K."/>
        </authorList>
    </citation>
    <scope>NUCLEOTIDE SEQUENCE [LARGE SCALE GENOMIC DNA]</scope>
    <source>
        <strain evidence="3 4">KCOM 3021</strain>
    </source>
</reference>
<evidence type="ECO:0000256" key="2">
    <source>
        <dbReference type="SAM" id="Phobius"/>
    </source>
</evidence>
<keyword evidence="2" id="KW-0472">Membrane</keyword>
<proteinExistence type="predicted"/>
<name>A0A3P3T7I4_9BACL</name>